<dbReference type="PANTHER" id="PTHR30474:SF2">
    <property type="entry name" value="PEPTIDOGLYCAN GLYCOSYLTRANSFERASE FTSW-RELATED"/>
    <property type="match status" value="1"/>
</dbReference>
<evidence type="ECO:0000256" key="10">
    <source>
        <dbReference type="ARBA" id="ARBA00033270"/>
    </source>
</evidence>
<proteinExistence type="inferred from homology"/>
<evidence type="ECO:0000256" key="13">
    <source>
        <dbReference type="ARBA" id="ARBA00041418"/>
    </source>
</evidence>
<feature type="transmembrane region" description="Helical" evidence="16">
    <location>
        <begin position="278"/>
        <end position="297"/>
    </location>
</feature>
<dbReference type="GO" id="GO:0032153">
    <property type="term" value="C:cell division site"/>
    <property type="evidence" value="ECO:0007669"/>
    <property type="project" value="TreeGrafter"/>
</dbReference>
<dbReference type="PANTHER" id="PTHR30474">
    <property type="entry name" value="CELL CYCLE PROTEIN"/>
    <property type="match status" value="1"/>
</dbReference>
<dbReference type="GO" id="GO:0009252">
    <property type="term" value="P:peptidoglycan biosynthetic process"/>
    <property type="evidence" value="ECO:0007669"/>
    <property type="project" value="UniProtKB-KW"/>
</dbReference>
<evidence type="ECO:0000256" key="11">
    <source>
        <dbReference type="ARBA" id="ARBA00038053"/>
    </source>
</evidence>
<comment type="subcellular location">
    <subcellularLocation>
        <location evidence="1">Membrane</location>
        <topology evidence="1">Multi-pass membrane protein</topology>
    </subcellularLocation>
</comment>
<keyword evidence="7 16" id="KW-1133">Transmembrane helix</keyword>
<feature type="transmembrane region" description="Helical" evidence="16">
    <location>
        <begin position="7"/>
        <end position="28"/>
    </location>
</feature>
<evidence type="ECO:0000256" key="1">
    <source>
        <dbReference type="ARBA" id="ARBA00004141"/>
    </source>
</evidence>
<feature type="transmembrane region" description="Helical" evidence="16">
    <location>
        <begin position="76"/>
        <end position="97"/>
    </location>
</feature>
<dbReference type="GO" id="GO:0005886">
    <property type="term" value="C:plasma membrane"/>
    <property type="evidence" value="ECO:0007669"/>
    <property type="project" value="TreeGrafter"/>
</dbReference>
<feature type="transmembrane region" description="Helical" evidence="16">
    <location>
        <begin position="189"/>
        <end position="210"/>
    </location>
</feature>
<evidence type="ECO:0000256" key="8">
    <source>
        <dbReference type="ARBA" id="ARBA00023136"/>
    </source>
</evidence>
<dbReference type="GO" id="GO:0008360">
    <property type="term" value="P:regulation of cell shape"/>
    <property type="evidence" value="ECO:0007669"/>
    <property type="project" value="UniProtKB-KW"/>
</dbReference>
<dbReference type="GO" id="GO:0051301">
    <property type="term" value="P:cell division"/>
    <property type="evidence" value="ECO:0007669"/>
    <property type="project" value="InterPro"/>
</dbReference>
<feature type="transmembrane region" description="Helical" evidence="16">
    <location>
        <begin position="343"/>
        <end position="364"/>
    </location>
</feature>
<keyword evidence="4 16" id="KW-0812">Transmembrane</keyword>
<name>A0A2M7R7V8_9BACT</name>
<evidence type="ECO:0000256" key="5">
    <source>
        <dbReference type="ARBA" id="ARBA00022960"/>
    </source>
</evidence>
<evidence type="ECO:0000313" key="18">
    <source>
        <dbReference type="Proteomes" id="UP000230055"/>
    </source>
</evidence>
<feature type="transmembrane region" description="Helical" evidence="16">
    <location>
        <begin position="109"/>
        <end position="129"/>
    </location>
</feature>
<evidence type="ECO:0000256" key="6">
    <source>
        <dbReference type="ARBA" id="ARBA00022984"/>
    </source>
</evidence>
<evidence type="ECO:0000256" key="7">
    <source>
        <dbReference type="ARBA" id="ARBA00022989"/>
    </source>
</evidence>
<evidence type="ECO:0000256" key="3">
    <source>
        <dbReference type="ARBA" id="ARBA00022679"/>
    </source>
</evidence>
<comment type="catalytic activity">
    <reaction evidence="15">
        <text>[GlcNAc-(1-&gt;4)-Mur2Ac(oyl-L-Ala-gamma-D-Glu-L-Lys-D-Ala-D-Ala)](n)-di-trans,octa-cis-undecaprenyl diphosphate + beta-D-GlcNAc-(1-&gt;4)-Mur2Ac(oyl-L-Ala-gamma-D-Glu-L-Lys-D-Ala-D-Ala)-di-trans,octa-cis-undecaprenyl diphosphate = [GlcNAc-(1-&gt;4)-Mur2Ac(oyl-L-Ala-gamma-D-Glu-L-Lys-D-Ala-D-Ala)](n+1)-di-trans,octa-cis-undecaprenyl diphosphate + di-trans,octa-cis-undecaprenyl diphosphate + H(+)</text>
        <dbReference type="Rhea" id="RHEA:23708"/>
        <dbReference type="Rhea" id="RHEA-COMP:9602"/>
        <dbReference type="Rhea" id="RHEA-COMP:9603"/>
        <dbReference type="ChEBI" id="CHEBI:15378"/>
        <dbReference type="ChEBI" id="CHEBI:58405"/>
        <dbReference type="ChEBI" id="CHEBI:60033"/>
        <dbReference type="ChEBI" id="CHEBI:78435"/>
        <dbReference type="EC" id="2.4.99.28"/>
    </reaction>
</comment>
<evidence type="ECO:0000256" key="9">
    <source>
        <dbReference type="ARBA" id="ARBA00032370"/>
    </source>
</evidence>
<dbReference type="GO" id="GO:0008955">
    <property type="term" value="F:peptidoglycan glycosyltransferase activity"/>
    <property type="evidence" value="ECO:0007669"/>
    <property type="project" value="UniProtKB-EC"/>
</dbReference>
<evidence type="ECO:0000256" key="2">
    <source>
        <dbReference type="ARBA" id="ARBA00022676"/>
    </source>
</evidence>
<dbReference type="GO" id="GO:0015648">
    <property type="term" value="F:lipid-linked peptidoglycan transporter activity"/>
    <property type="evidence" value="ECO:0007669"/>
    <property type="project" value="TreeGrafter"/>
</dbReference>
<comment type="caution">
    <text evidence="17">The sequence shown here is derived from an EMBL/GenBank/DDBJ whole genome shotgun (WGS) entry which is preliminary data.</text>
</comment>
<organism evidence="17 18">
    <name type="scientific">Candidatus Nealsonbacteria bacterium CG_4_10_14_0_8_um_filter_35_10</name>
    <dbReference type="NCBI Taxonomy" id="1974683"/>
    <lineage>
        <taxon>Bacteria</taxon>
        <taxon>Candidatus Nealsoniibacteriota</taxon>
    </lineage>
</organism>
<feature type="transmembrane region" description="Helical" evidence="16">
    <location>
        <begin position="150"/>
        <end position="183"/>
    </location>
</feature>
<dbReference type="Proteomes" id="UP000230055">
    <property type="component" value="Unassembled WGS sequence"/>
</dbReference>
<evidence type="ECO:0000256" key="14">
    <source>
        <dbReference type="ARBA" id="ARBA00044770"/>
    </source>
</evidence>
<evidence type="ECO:0000256" key="4">
    <source>
        <dbReference type="ARBA" id="ARBA00022692"/>
    </source>
</evidence>
<gene>
    <name evidence="17" type="ORF">COY72_01125</name>
</gene>
<comment type="similarity">
    <text evidence="11">Belongs to the SEDS family. FtsW subfamily.</text>
</comment>
<sequence length="368" mass="40796">MVKKHPDYILAFIILIFLILGILILYSVSAPISQERFGTSFYYLKRQVLLGFLPGITLGFFFFQIPLTSLKKITPFLFFVNLIFLGMVFLPKVGVAIGGANRWISLGPISFQPSEFLKISFIMYLGAWLSKNEDFQGKKQRWSEKIRIAAFLIIIGVITATLIFQPDFSTMAMIVAVGILMFFSGKTPFWATALIMLLIFGSFILLLHFAPYRLARIKVFLNPEIDPLGIGYQLRQSLISVGSGGTSGLGLGMSLQKLGFLPHPLADSIFAVFAEETGFVGSLILTLLFLIFFWRGIEISKRSSSNFLKLVALGTSSWITLQAFWHIGSLIGILPLSGIPFPFVSYGASHLINELAGVGILLNISKNI</sequence>
<feature type="transmembrane region" description="Helical" evidence="16">
    <location>
        <begin position="238"/>
        <end position="258"/>
    </location>
</feature>
<keyword evidence="2" id="KW-0328">Glycosyltransferase</keyword>
<evidence type="ECO:0000256" key="15">
    <source>
        <dbReference type="ARBA" id="ARBA00049902"/>
    </source>
</evidence>
<dbReference type="AlphaFoldDB" id="A0A2M7R7V8"/>
<keyword evidence="6" id="KW-0573">Peptidoglycan synthesis</keyword>
<dbReference type="Pfam" id="PF01098">
    <property type="entry name" value="FTSW_RODA_SPOVE"/>
    <property type="match status" value="1"/>
</dbReference>
<protein>
    <recommendedName>
        <fullName evidence="12">Probable peptidoglycan glycosyltransferase FtsW</fullName>
        <ecNumber evidence="14">2.4.99.28</ecNumber>
    </recommendedName>
    <alternativeName>
        <fullName evidence="13">Cell division protein FtsW</fullName>
    </alternativeName>
    <alternativeName>
        <fullName evidence="10">Cell wall polymerase</fullName>
    </alternativeName>
    <alternativeName>
        <fullName evidence="9">Peptidoglycan polymerase</fullName>
    </alternativeName>
</protein>
<evidence type="ECO:0000256" key="16">
    <source>
        <dbReference type="SAM" id="Phobius"/>
    </source>
</evidence>
<keyword evidence="8 16" id="KW-0472">Membrane</keyword>
<feature type="transmembrane region" description="Helical" evidence="16">
    <location>
        <begin position="48"/>
        <end position="67"/>
    </location>
</feature>
<dbReference type="EC" id="2.4.99.28" evidence="14"/>
<reference evidence="18" key="1">
    <citation type="submission" date="2017-09" db="EMBL/GenBank/DDBJ databases">
        <title>Depth-based differentiation of microbial function through sediment-hosted aquifers and enrichment of novel symbionts in the deep terrestrial subsurface.</title>
        <authorList>
            <person name="Probst A.J."/>
            <person name="Ladd B."/>
            <person name="Jarett J.K."/>
            <person name="Geller-Mcgrath D.E."/>
            <person name="Sieber C.M.K."/>
            <person name="Emerson J.B."/>
            <person name="Anantharaman K."/>
            <person name="Thomas B.C."/>
            <person name="Malmstrom R."/>
            <person name="Stieglmeier M."/>
            <person name="Klingl A."/>
            <person name="Woyke T."/>
            <person name="Ryan C.M."/>
            <person name="Banfield J.F."/>
        </authorList>
    </citation>
    <scope>NUCLEOTIDE SEQUENCE [LARGE SCALE GENOMIC DNA]</scope>
</reference>
<keyword evidence="5" id="KW-0133">Cell shape</keyword>
<evidence type="ECO:0000256" key="12">
    <source>
        <dbReference type="ARBA" id="ARBA00041185"/>
    </source>
</evidence>
<dbReference type="InterPro" id="IPR001182">
    <property type="entry name" value="FtsW/RodA"/>
</dbReference>
<evidence type="ECO:0000313" key="17">
    <source>
        <dbReference type="EMBL" id="PIY90884.1"/>
    </source>
</evidence>
<dbReference type="EMBL" id="PFLX01000029">
    <property type="protein sequence ID" value="PIY90884.1"/>
    <property type="molecule type" value="Genomic_DNA"/>
</dbReference>
<accession>A0A2M7R7V8</accession>
<keyword evidence="3" id="KW-0808">Transferase</keyword>